<evidence type="ECO:0000313" key="2">
    <source>
        <dbReference type="EMBL" id="GGD35950.1"/>
    </source>
</evidence>
<protein>
    <submittedName>
        <fullName evidence="2">Uncharacterized protein</fullName>
    </submittedName>
</protein>
<evidence type="ECO:0000313" key="3">
    <source>
        <dbReference type="Proteomes" id="UP000625735"/>
    </source>
</evidence>
<sequence>MKKKLEAELLSIAHRVLKLKGKEDVIQLQQEAHKLYEKLSILRFYEENINVLQEELPLEKLEEKLASFSFTETEKTVTSVVRSVEEEVIVNKVEATETTTSEDELLAVIEAVKEDKLAAEASKEETETEVEVETIEEEIEEEEEVIKSDSIFSPSFELSMDEEEEEEIKSEIAKPEFKQTSLEDFLHENYKEPDFVKRDVISEEVSKSSEIVFEKTENESVTETKIEITQKEVFATKTETKSMSLNDTLLKGINIGLNDRIAFVKHLFAGSNEDFNRVISQLNTFDTFEEAQNFVEDMVKPDYNNWEGKEDYGVRFMNLVEKKFA</sequence>
<keyword evidence="1" id="KW-0175">Coiled coil</keyword>
<reference evidence="2" key="1">
    <citation type="journal article" date="2014" name="Int. J. Syst. Evol. Microbiol.">
        <title>Complete genome sequence of Corynebacterium casei LMG S-19264T (=DSM 44701T), isolated from a smear-ripened cheese.</title>
        <authorList>
            <consortium name="US DOE Joint Genome Institute (JGI-PGF)"/>
            <person name="Walter F."/>
            <person name="Albersmeier A."/>
            <person name="Kalinowski J."/>
            <person name="Ruckert C."/>
        </authorList>
    </citation>
    <scope>NUCLEOTIDE SEQUENCE</scope>
    <source>
        <strain evidence="2">CGMCC 1.12506</strain>
    </source>
</reference>
<reference evidence="2" key="2">
    <citation type="submission" date="2020-09" db="EMBL/GenBank/DDBJ databases">
        <authorList>
            <person name="Sun Q."/>
            <person name="Zhou Y."/>
        </authorList>
    </citation>
    <scope>NUCLEOTIDE SEQUENCE</scope>
    <source>
        <strain evidence="2">CGMCC 1.12506</strain>
    </source>
</reference>
<name>A0A917DHK2_9FLAO</name>
<dbReference type="EMBL" id="BMFG01000015">
    <property type="protein sequence ID" value="GGD35950.1"/>
    <property type="molecule type" value="Genomic_DNA"/>
</dbReference>
<keyword evidence="3" id="KW-1185">Reference proteome</keyword>
<organism evidence="2 3">
    <name type="scientific">Flavobacterium orientale</name>
    <dbReference type="NCBI Taxonomy" id="1756020"/>
    <lineage>
        <taxon>Bacteria</taxon>
        <taxon>Pseudomonadati</taxon>
        <taxon>Bacteroidota</taxon>
        <taxon>Flavobacteriia</taxon>
        <taxon>Flavobacteriales</taxon>
        <taxon>Flavobacteriaceae</taxon>
        <taxon>Flavobacterium</taxon>
    </lineage>
</organism>
<comment type="caution">
    <text evidence="2">The sequence shown here is derived from an EMBL/GenBank/DDBJ whole genome shotgun (WGS) entry which is preliminary data.</text>
</comment>
<proteinExistence type="predicted"/>
<dbReference type="Proteomes" id="UP000625735">
    <property type="component" value="Unassembled WGS sequence"/>
</dbReference>
<gene>
    <name evidence="2" type="ORF">GCM10011343_27270</name>
</gene>
<evidence type="ECO:0000256" key="1">
    <source>
        <dbReference type="SAM" id="Coils"/>
    </source>
</evidence>
<accession>A0A917DHK2</accession>
<dbReference type="RefSeq" id="WP_188363161.1">
    <property type="nucleotide sequence ID" value="NZ_BMFG01000015.1"/>
</dbReference>
<dbReference type="AlphaFoldDB" id="A0A917DHK2"/>
<feature type="coiled-coil region" evidence="1">
    <location>
        <begin position="109"/>
        <end position="145"/>
    </location>
</feature>